<sequence>MSLSRGLSKVKNFLNLIEVPAILLLVWGAVSHFGLFPEFLLPSPEKVWSSFVELLVCGELWKHIAASAGRVFGGFFLAMLVAIPLAYFFYYSPASEKRAKLLLEALRFIPPLSLIPLLILWLGIGEAAKLSIVFLASFFPIYLNVFSGFKQIDKSYKELAFMLRLNRMERFKHIEFPASLPNIFTGLRLGFGYSWRALVGAELIAASSGLGYLIGDASEMSRTDKVFVGIFCIAVLGVLGDQLFQLFGKRLTPWMKSKW</sequence>
<dbReference type="InterPro" id="IPR000515">
    <property type="entry name" value="MetI-like"/>
</dbReference>
<name>A0A6I3S014_9BURK</name>
<dbReference type="PROSITE" id="PS50928">
    <property type="entry name" value="ABC_TM1"/>
    <property type="match status" value="1"/>
</dbReference>
<keyword evidence="3" id="KW-1003">Cell membrane</keyword>
<evidence type="ECO:0000256" key="5">
    <source>
        <dbReference type="ARBA" id="ARBA00022989"/>
    </source>
</evidence>
<organism evidence="8 9">
    <name type="scientific">Parasutterella excrementihominis</name>
    <dbReference type="NCBI Taxonomy" id="487175"/>
    <lineage>
        <taxon>Bacteria</taxon>
        <taxon>Pseudomonadati</taxon>
        <taxon>Pseudomonadota</taxon>
        <taxon>Betaproteobacteria</taxon>
        <taxon>Burkholderiales</taxon>
        <taxon>Sutterellaceae</taxon>
        <taxon>Parasutterella</taxon>
    </lineage>
</organism>
<feature type="transmembrane region" description="Helical" evidence="7">
    <location>
        <begin position="102"/>
        <end position="124"/>
    </location>
</feature>
<dbReference type="PANTHER" id="PTHR30151">
    <property type="entry name" value="ALKANE SULFONATE ABC TRANSPORTER-RELATED, MEMBRANE SUBUNIT"/>
    <property type="match status" value="1"/>
</dbReference>
<dbReference type="SUPFAM" id="SSF161098">
    <property type="entry name" value="MetI-like"/>
    <property type="match status" value="1"/>
</dbReference>
<evidence type="ECO:0000256" key="4">
    <source>
        <dbReference type="ARBA" id="ARBA00022692"/>
    </source>
</evidence>
<comment type="similarity">
    <text evidence="7">Belongs to the binding-protein-dependent transport system permease family.</text>
</comment>
<evidence type="ECO:0000256" key="2">
    <source>
        <dbReference type="ARBA" id="ARBA00022448"/>
    </source>
</evidence>
<keyword evidence="2 7" id="KW-0813">Transport</keyword>
<evidence type="ECO:0000256" key="6">
    <source>
        <dbReference type="ARBA" id="ARBA00023136"/>
    </source>
</evidence>
<dbReference type="InterPro" id="IPR035906">
    <property type="entry name" value="MetI-like_sf"/>
</dbReference>
<evidence type="ECO:0000256" key="3">
    <source>
        <dbReference type="ARBA" id="ARBA00022475"/>
    </source>
</evidence>
<dbReference type="GO" id="GO:0042918">
    <property type="term" value="P:alkanesulfonate transmembrane transport"/>
    <property type="evidence" value="ECO:0007669"/>
    <property type="project" value="UniProtKB-ARBA"/>
</dbReference>
<gene>
    <name evidence="8" type="ORF">GMD42_07415</name>
</gene>
<dbReference type="FunFam" id="1.10.3720.10:FF:000003">
    <property type="entry name" value="Aliphatic sulfonate ABC transporter permease"/>
    <property type="match status" value="1"/>
</dbReference>
<feature type="transmembrane region" description="Helical" evidence="7">
    <location>
        <begin position="226"/>
        <end position="248"/>
    </location>
</feature>
<dbReference type="Proteomes" id="UP000462362">
    <property type="component" value="Unassembled WGS sequence"/>
</dbReference>
<accession>A0A6I3S014</accession>
<proteinExistence type="inferred from homology"/>
<feature type="transmembrane region" description="Helical" evidence="7">
    <location>
        <begin position="130"/>
        <end position="149"/>
    </location>
</feature>
<keyword evidence="4 7" id="KW-0812">Transmembrane</keyword>
<feature type="transmembrane region" description="Helical" evidence="7">
    <location>
        <begin position="71"/>
        <end position="90"/>
    </location>
</feature>
<keyword evidence="5 7" id="KW-1133">Transmembrane helix</keyword>
<dbReference type="Pfam" id="PF00528">
    <property type="entry name" value="BPD_transp_1"/>
    <property type="match status" value="1"/>
</dbReference>
<protein>
    <submittedName>
        <fullName evidence="8">ABC transporter permease subunit</fullName>
    </submittedName>
</protein>
<keyword evidence="6 7" id="KW-0472">Membrane</keyword>
<evidence type="ECO:0000313" key="8">
    <source>
        <dbReference type="EMBL" id="MTU43452.1"/>
    </source>
</evidence>
<dbReference type="Gene3D" id="1.10.3720.10">
    <property type="entry name" value="MetI-like"/>
    <property type="match status" value="1"/>
</dbReference>
<comment type="subcellular location">
    <subcellularLocation>
        <location evidence="1 7">Cell membrane</location>
        <topology evidence="1 7">Multi-pass membrane protein</topology>
    </subcellularLocation>
</comment>
<dbReference type="GO" id="GO:0005886">
    <property type="term" value="C:plasma membrane"/>
    <property type="evidence" value="ECO:0007669"/>
    <property type="project" value="UniProtKB-SubCell"/>
</dbReference>
<evidence type="ECO:0000256" key="1">
    <source>
        <dbReference type="ARBA" id="ARBA00004651"/>
    </source>
</evidence>
<evidence type="ECO:0000313" key="9">
    <source>
        <dbReference type="Proteomes" id="UP000462362"/>
    </source>
</evidence>
<dbReference type="EMBL" id="WNCL01000019">
    <property type="protein sequence ID" value="MTU43452.1"/>
    <property type="molecule type" value="Genomic_DNA"/>
</dbReference>
<dbReference type="PANTHER" id="PTHR30151:SF38">
    <property type="entry name" value="ALIPHATIC SULFONATES TRANSPORT PERMEASE PROTEIN SSUC-RELATED"/>
    <property type="match status" value="1"/>
</dbReference>
<reference evidence="8 9" key="1">
    <citation type="journal article" date="2019" name="Nat. Med.">
        <title>A library of human gut bacterial isolates paired with longitudinal multiomics data enables mechanistic microbiome research.</title>
        <authorList>
            <person name="Poyet M."/>
            <person name="Groussin M."/>
            <person name="Gibbons S.M."/>
            <person name="Avila-Pacheco J."/>
            <person name="Jiang X."/>
            <person name="Kearney S.M."/>
            <person name="Perrotta A.R."/>
            <person name="Berdy B."/>
            <person name="Zhao S."/>
            <person name="Lieberman T.D."/>
            <person name="Swanson P.K."/>
            <person name="Smith M."/>
            <person name="Roesemann S."/>
            <person name="Alexander J.E."/>
            <person name="Rich S.A."/>
            <person name="Livny J."/>
            <person name="Vlamakis H."/>
            <person name="Clish C."/>
            <person name="Bullock K."/>
            <person name="Deik A."/>
            <person name="Scott J."/>
            <person name="Pierce K.A."/>
            <person name="Xavier R.J."/>
            <person name="Alm E.J."/>
        </authorList>
    </citation>
    <scope>NUCLEOTIDE SEQUENCE [LARGE SCALE GENOMIC DNA]</scope>
    <source>
        <strain evidence="8 9">BIOML-A2</strain>
    </source>
</reference>
<comment type="caution">
    <text evidence="8">The sequence shown here is derived from an EMBL/GenBank/DDBJ whole genome shotgun (WGS) entry which is preliminary data.</text>
</comment>
<dbReference type="RefSeq" id="WP_155167977.1">
    <property type="nucleotide sequence ID" value="NZ_WNCE01000016.1"/>
</dbReference>
<feature type="transmembrane region" description="Helical" evidence="7">
    <location>
        <begin position="12"/>
        <end position="35"/>
    </location>
</feature>
<dbReference type="AlphaFoldDB" id="A0A6I3S014"/>
<evidence type="ECO:0000256" key="7">
    <source>
        <dbReference type="RuleBase" id="RU363032"/>
    </source>
</evidence>